<accession>H8Z1U5</accession>
<dbReference type="Pfam" id="PF16587">
    <property type="entry name" value="DUF5061"/>
    <property type="match status" value="1"/>
</dbReference>
<organism evidence="2 3">
    <name type="scientific">Thiorhodovibrio frisius</name>
    <dbReference type="NCBI Taxonomy" id="631362"/>
    <lineage>
        <taxon>Bacteria</taxon>
        <taxon>Pseudomonadati</taxon>
        <taxon>Pseudomonadota</taxon>
        <taxon>Gammaproteobacteria</taxon>
        <taxon>Chromatiales</taxon>
        <taxon>Chromatiaceae</taxon>
        <taxon>Thiorhodovibrio</taxon>
    </lineage>
</organism>
<dbReference type="STRING" id="631362.Thi970DRAFT_02845"/>
<protein>
    <submittedName>
        <fullName evidence="2">Uncharacterized protein</fullName>
    </submittedName>
</protein>
<dbReference type="AlphaFoldDB" id="H8Z1U5"/>
<dbReference type="Proteomes" id="UP000002964">
    <property type="component" value="Unassembled WGS sequence"/>
</dbReference>
<reference evidence="3" key="1">
    <citation type="submission" date="2011-06" db="EMBL/GenBank/DDBJ databases">
        <authorList>
            <consortium name="US DOE Joint Genome Institute (JGI-PGF)"/>
            <person name="Lucas S."/>
            <person name="Han J."/>
            <person name="Lapidus A."/>
            <person name="Cheng J.-F."/>
            <person name="Goodwin L."/>
            <person name="Pitluck S."/>
            <person name="Peters L."/>
            <person name="Land M.L."/>
            <person name="Hauser L."/>
            <person name="Vogl K."/>
            <person name="Liu Z."/>
            <person name="Overmann J."/>
            <person name="Frigaard N.-U."/>
            <person name="Bryant D.A."/>
            <person name="Woyke T.J."/>
        </authorList>
    </citation>
    <scope>NUCLEOTIDE SEQUENCE [LARGE SCALE GENOMIC DNA]</scope>
    <source>
        <strain evidence="3">970</strain>
    </source>
</reference>
<keyword evidence="3" id="KW-1185">Reference proteome</keyword>
<reference evidence="2 3" key="2">
    <citation type="submission" date="2011-11" db="EMBL/GenBank/DDBJ databases">
        <authorList>
            <consortium name="US DOE Joint Genome Institute"/>
            <person name="Lucas S."/>
            <person name="Han J."/>
            <person name="Lapidus A."/>
            <person name="Cheng J.-F."/>
            <person name="Goodwin L."/>
            <person name="Pitluck S."/>
            <person name="Peters L."/>
            <person name="Ovchinnikova G."/>
            <person name="Zhang X."/>
            <person name="Detter J.C."/>
            <person name="Han C."/>
            <person name="Tapia R."/>
            <person name="Land M."/>
            <person name="Hauser L."/>
            <person name="Kyrpides N."/>
            <person name="Ivanova N."/>
            <person name="Pagani I."/>
            <person name="Vogl K."/>
            <person name="Liu Z."/>
            <person name="Overmann J."/>
            <person name="Frigaard N.-U."/>
            <person name="Bryant D."/>
            <person name="Woyke T."/>
        </authorList>
    </citation>
    <scope>NUCLEOTIDE SEQUENCE [LARGE SCALE GENOMIC DNA]</scope>
    <source>
        <strain evidence="2 3">970</strain>
    </source>
</reference>
<evidence type="ECO:0000313" key="3">
    <source>
        <dbReference type="Proteomes" id="UP000002964"/>
    </source>
</evidence>
<dbReference type="EMBL" id="JH603169">
    <property type="protein sequence ID" value="EIC22573.1"/>
    <property type="molecule type" value="Genomic_DNA"/>
</dbReference>
<gene>
    <name evidence="2" type="ORF">Thi970DRAFT_02845</name>
</gene>
<evidence type="ECO:0000313" key="2">
    <source>
        <dbReference type="EMBL" id="EIC22573.1"/>
    </source>
</evidence>
<dbReference type="eggNOG" id="ENOG5033MSW">
    <property type="taxonomic scope" value="Bacteria"/>
</dbReference>
<name>H8Z1U5_9GAMM</name>
<sequence length="106" mass="11466">MGLETFQRALDTAPAGATRTMPETPWGRAMMVEFHQPYVAASGRRCRRLTLEPGPLARPALVCREPDGAKTAKQAPSWEAVRLLQIDGRPVLNQGALTAMPGGRGQ</sequence>
<proteinExistence type="predicted"/>
<feature type="region of interest" description="Disordered" evidence="1">
    <location>
        <begin position="1"/>
        <end position="23"/>
    </location>
</feature>
<dbReference type="HOGENOM" id="CLU_2222032_0_0_6"/>
<evidence type="ECO:0000256" key="1">
    <source>
        <dbReference type="SAM" id="MobiDB-lite"/>
    </source>
</evidence>
<dbReference type="InterPro" id="IPR032258">
    <property type="entry name" value="DUF5061"/>
</dbReference>